<reference evidence="4" key="1">
    <citation type="submission" date="2018-05" db="EMBL/GenBank/DDBJ databases">
        <authorList>
            <person name="Lanie J.A."/>
            <person name="Ng W.-L."/>
            <person name="Kazmierczak K.M."/>
            <person name="Andrzejewski T.M."/>
            <person name="Davidsen T.M."/>
            <person name="Wayne K.J."/>
            <person name="Tettelin H."/>
            <person name="Glass J.I."/>
            <person name="Rusch D."/>
            <person name="Podicherti R."/>
            <person name="Tsui H.-C.T."/>
            <person name="Winkler M.E."/>
        </authorList>
    </citation>
    <scope>NUCLEOTIDE SEQUENCE</scope>
</reference>
<protein>
    <recommendedName>
        <fullName evidence="3">Rhodanese domain-containing protein</fullName>
    </recommendedName>
</protein>
<dbReference type="PANTHER" id="PTHR11364">
    <property type="entry name" value="THIOSULFATE SULFERTANSFERASE"/>
    <property type="match status" value="1"/>
</dbReference>
<dbReference type="AlphaFoldDB" id="A0A382AUU2"/>
<dbReference type="SMART" id="SM00450">
    <property type="entry name" value="RHOD"/>
    <property type="match status" value="2"/>
</dbReference>
<dbReference type="SUPFAM" id="SSF52821">
    <property type="entry name" value="Rhodanese/Cell cycle control phosphatase"/>
    <property type="match status" value="2"/>
</dbReference>
<dbReference type="InterPro" id="IPR045078">
    <property type="entry name" value="TST/MPST-like"/>
</dbReference>
<proteinExistence type="predicted"/>
<evidence type="ECO:0000259" key="3">
    <source>
        <dbReference type="PROSITE" id="PS50206"/>
    </source>
</evidence>
<feature type="domain" description="Rhodanese" evidence="3">
    <location>
        <begin position="18"/>
        <end position="137"/>
    </location>
</feature>
<dbReference type="GO" id="GO:0004792">
    <property type="term" value="F:thiosulfate-cyanide sulfurtransferase activity"/>
    <property type="evidence" value="ECO:0007669"/>
    <property type="project" value="TreeGrafter"/>
</dbReference>
<organism evidence="4">
    <name type="scientific">marine metagenome</name>
    <dbReference type="NCBI Taxonomy" id="408172"/>
    <lineage>
        <taxon>unclassified sequences</taxon>
        <taxon>metagenomes</taxon>
        <taxon>ecological metagenomes</taxon>
    </lineage>
</organism>
<accession>A0A382AUU2</accession>
<dbReference type="PANTHER" id="PTHR11364:SF27">
    <property type="entry name" value="SULFURTRANSFERASE"/>
    <property type="match status" value="1"/>
</dbReference>
<evidence type="ECO:0000313" key="4">
    <source>
        <dbReference type="EMBL" id="SVB05330.1"/>
    </source>
</evidence>
<sequence>MIFASALVSPAQLAAELGASGLVLLDCWFDLLNPEAGKQAFLDGHIPGARYADLNKDLAGPVGPATGRHPLPLAGDLQRCLGAWGIDQESTVVAYDDVGGAIAARAWWLLKWLGHREAALLDGGLPAWRAGDYPLEMGVAEPKTKTGAYVGQPGRRGVYDTAAIEVGLRDGTIVLLDARDEKRFRGRQEPIDTVAGHVPGAINAPFQHNLSDDGRFRPAMALAEFYAPLIGKGSADQVVCMCGSGVTACHSIFAIELCGYESPSLYVGSWSEWVSSGDRPIVMA</sequence>
<keyword evidence="1" id="KW-0808">Transferase</keyword>
<evidence type="ECO:0000256" key="2">
    <source>
        <dbReference type="ARBA" id="ARBA00022737"/>
    </source>
</evidence>
<dbReference type="EMBL" id="UINC01026952">
    <property type="protein sequence ID" value="SVB05330.1"/>
    <property type="molecule type" value="Genomic_DNA"/>
</dbReference>
<dbReference type="CDD" id="cd01449">
    <property type="entry name" value="TST_Repeat_2"/>
    <property type="match status" value="1"/>
</dbReference>
<feature type="domain" description="Rhodanese" evidence="3">
    <location>
        <begin position="169"/>
        <end position="282"/>
    </location>
</feature>
<dbReference type="Gene3D" id="3.40.250.10">
    <property type="entry name" value="Rhodanese-like domain"/>
    <property type="match status" value="2"/>
</dbReference>
<dbReference type="Pfam" id="PF00581">
    <property type="entry name" value="Rhodanese"/>
    <property type="match status" value="2"/>
</dbReference>
<dbReference type="InterPro" id="IPR036873">
    <property type="entry name" value="Rhodanese-like_dom_sf"/>
</dbReference>
<keyword evidence="2" id="KW-0677">Repeat</keyword>
<evidence type="ECO:0000256" key="1">
    <source>
        <dbReference type="ARBA" id="ARBA00022679"/>
    </source>
</evidence>
<dbReference type="InterPro" id="IPR001763">
    <property type="entry name" value="Rhodanese-like_dom"/>
</dbReference>
<dbReference type="PROSITE" id="PS50206">
    <property type="entry name" value="RHODANESE_3"/>
    <property type="match status" value="2"/>
</dbReference>
<dbReference type="CDD" id="cd01448">
    <property type="entry name" value="TST_Repeat_1"/>
    <property type="match status" value="1"/>
</dbReference>
<gene>
    <name evidence="4" type="ORF">METZ01_LOCUS158184</name>
</gene>
<name>A0A382AUU2_9ZZZZ</name>